<name>A0ABR2ACT6_9ROSI</name>
<comment type="caution">
    <text evidence="2">The sequence shown here is derived from an EMBL/GenBank/DDBJ whole genome shotgun (WGS) entry which is preliminary data.</text>
</comment>
<evidence type="ECO:0000313" key="3">
    <source>
        <dbReference type="Proteomes" id="UP001472677"/>
    </source>
</evidence>
<accession>A0ABR2ACT6</accession>
<gene>
    <name evidence="2" type="ORF">V6N12_058167</name>
</gene>
<dbReference type="EMBL" id="JBBPBM010000817">
    <property type="protein sequence ID" value="KAK8490980.1"/>
    <property type="molecule type" value="Genomic_DNA"/>
</dbReference>
<evidence type="ECO:0000313" key="2">
    <source>
        <dbReference type="EMBL" id="KAK8490980.1"/>
    </source>
</evidence>
<dbReference type="Proteomes" id="UP001472677">
    <property type="component" value="Unassembled WGS sequence"/>
</dbReference>
<feature type="region of interest" description="Disordered" evidence="1">
    <location>
        <begin position="26"/>
        <end position="73"/>
    </location>
</feature>
<evidence type="ECO:0000256" key="1">
    <source>
        <dbReference type="SAM" id="MobiDB-lite"/>
    </source>
</evidence>
<sequence length="73" mass="8072">MEETKAANAPIAPKGWYRKPCMDAANHARRASPQSTSCQKAAQLRRERLDRVRGEPRAVRRTPGGSKQITGQA</sequence>
<reference evidence="2 3" key="1">
    <citation type="journal article" date="2024" name="G3 (Bethesda)">
        <title>Genome assembly of Hibiscus sabdariffa L. provides insights into metabolisms of medicinal natural products.</title>
        <authorList>
            <person name="Kim T."/>
        </authorList>
    </citation>
    <scope>NUCLEOTIDE SEQUENCE [LARGE SCALE GENOMIC DNA]</scope>
    <source>
        <strain evidence="2">TK-2024</strain>
        <tissue evidence="2">Old leaves</tissue>
    </source>
</reference>
<feature type="compositionally biased region" description="Basic and acidic residues" evidence="1">
    <location>
        <begin position="44"/>
        <end position="58"/>
    </location>
</feature>
<proteinExistence type="predicted"/>
<keyword evidence="3" id="KW-1185">Reference proteome</keyword>
<protein>
    <submittedName>
        <fullName evidence="2">Uncharacterized protein</fullName>
    </submittedName>
</protein>
<organism evidence="2 3">
    <name type="scientific">Hibiscus sabdariffa</name>
    <name type="common">roselle</name>
    <dbReference type="NCBI Taxonomy" id="183260"/>
    <lineage>
        <taxon>Eukaryota</taxon>
        <taxon>Viridiplantae</taxon>
        <taxon>Streptophyta</taxon>
        <taxon>Embryophyta</taxon>
        <taxon>Tracheophyta</taxon>
        <taxon>Spermatophyta</taxon>
        <taxon>Magnoliopsida</taxon>
        <taxon>eudicotyledons</taxon>
        <taxon>Gunneridae</taxon>
        <taxon>Pentapetalae</taxon>
        <taxon>rosids</taxon>
        <taxon>malvids</taxon>
        <taxon>Malvales</taxon>
        <taxon>Malvaceae</taxon>
        <taxon>Malvoideae</taxon>
        <taxon>Hibiscus</taxon>
    </lineage>
</organism>